<name>A0A0C9U6A2_SPHS4</name>
<dbReference type="InterPro" id="IPR032675">
    <property type="entry name" value="LRR_dom_sf"/>
</dbReference>
<keyword evidence="3" id="KW-1185">Reference proteome</keyword>
<dbReference type="Proteomes" id="UP000054279">
    <property type="component" value="Unassembled WGS sequence"/>
</dbReference>
<sequence length="511" mass="58130">MAVTMPAILASIHAVSMDVRLLCTNIVQSVHTKTLPGKDARLQFNPYVAEIEGALGEIRQTIRETQNILSPIQMLPDEILGSVFMAAWNDGHSELTKTQVTLRLSHVCQRWRNVSCSIPILWSEIRLRNGNLSHLCLQRSQGIPLIIALEEVDPIWDGIMDHGVQNIYAHLSRAHKLVLRVETYDRLREVFHYAKDVPVPLLEHLVLTSQRLRETGGVHDFDMTNYAPISRSPFWDNLSNLIHLEIQCPSLIRKLSDYRYMLERLSNLQYLKLDVGTFIIDVNILEFPSIHLPNLRSLQFESFTIKALQSILGTISAPKLGYLEVNHSEDDPMFGSSLRDALELLEDSTILSRINSLDIDLGPEECTGFYTMRGYSLQGECLLKLEREKAVYDRTWNHLDGFVEVLPKVAKLFIGYGNPPYVDMGRAPSVIELDLGDVDISVLSTLGRYQNLPSIKTLRLGFSDFRHEVKLVTQFPRIKEVFFKCCSNVSRDDIRALSRHGVKVNIQMAKQ</sequence>
<dbReference type="EMBL" id="KN837275">
    <property type="protein sequence ID" value="KIJ29809.1"/>
    <property type="molecule type" value="Genomic_DNA"/>
</dbReference>
<dbReference type="InterPro" id="IPR001810">
    <property type="entry name" value="F-box_dom"/>
</dbReference>
<protein>
    <recommendedName>
        <fullName evidence="1">F-box domain-containing protein</fullName>
    </recommendedName>
</protein>
<accession>A0A0C9U6A2</accession>
<dbReference type="AlphaFoldDB" id="A0A0C9U6A2"/>
<proteinExistence type="predicted"/>
<gene>
    <name evidence="2" type="ORF">M422DRAFT_784205</name>
</gene>
<dbReference type="OrthoDB" id="3268380at2759"/>
<reference evidence="2 3" key="1">
    <citation type="submission" date="2014-06" db="EMBL/GenBank/DDBJ databases">
        <title>Evolutionary Origins and Diversification of the Mycorrhizal Mutualists.</title>
        <authorList>
            <consortium name="DOE Joint Genome Institute"/>
            <consortium name="Mycorrhizal Genomics Consortium"/>
            <person name="Kohler A."/>
            <person name="Kuo A."/>
            <person name="Nagy L.G."/>
            <person name="Floudas D."/>
            <person name="Copeland A."/>
            <person name="Barry K.W."/>
            <person name="Cichocki N."/>
            <person name="Veneault-Fourrey C."/>
            <person name="LaButti K."/>
            <person name="Lindquist E.A."/>
            <person name="Lipzen A."/>
            <person name="Lundell T."/>
            <person name="Morin E."/>
            <person name="Murat C."/>
            <person name="Riley R."/>
            <person name="Ohm R."/>
            <person name="Sun H."/>
            <person name="Tunlid A."/>
            <person name="Henrissat B."/>
            <person name="Grigoriev I.V."/>
            <person name="Hibbett D.S."/>
            <person name="Martin F."/>
        </authorList>
    </citation>
    <scope>NUCLEOTIDE SEQUENCE [LARGE SCALE GENOMIC DNA]</scope>
    <source>
        <strain evidence="2 3">SS14</strain>
    </source>
</reference>
<evidence type="ECO:0000259" key="1">
    <source>
        <dbReference type="Pfam" id="PF12937"/>
    </source>
</evidence>
<dbReference type="Pfam" id="PF12937">
    <property type="entry name" value="F-box-like"/>
    <property type="match status" value="1"/>
</dbReference>
<dbReference type="SUPFAM" id="SSF52047">
    <property type="entry name" value="RNI-like"/>
    <property type="match status" value="1"/>
</dbReference>
<organism evidence="2 3">
    <name type="scientific">Sphaerobolus stellatus (strain SS14)</name>
    <dbReference type="NCBI Taxonomy" id="990650"/>
    <lineage>
        <taxon>Eukaryota</taxon>
        <taxon>Fungi</taxon>
        <taxon>Dikarya</taxon>
        <taxon>Basidiomycota</taxon>
        <taxon>Agaricomycotina</taxon>
        <taxon>Agaricomycetes</taxon>
        <taxon>Phallomycetidae</taxon>
        <taxon>Geastrales</taxon>
        <taxon>Sphaerobolaceae</taxon>
        <taxon>Sphaerobolus</taxon>
    </lineage>
</organism>
<dbReference type="HOGENOM" id="CLU_556881_0_0_1"/>
<dbReference type="Gene3D" id="1.20.1280.50">
    <property type="match status" value="1"/>
</dbReference>
<evidence type="ECO:0000313" key="3">
    <source>
        <dbReference type="Proteomes" id="UP000054279"/>
    </source>
</evidence>
<evidence type="ECO:0000313" key="2">
    <source>
        <dbReference type="EMBL" id="KIJ29809.1"/>
    </source>
</evidence>
<feature type="domain" description="F-box" evidence="1">
    <location>
        <begin position="73"/>
        <end position="127"/>
    </location>
</feature>
<dbReference type="Gene3D" id="3.80.10.10">
    <property type="entry name" value="Ribonuclease Inhibitor"/>
    <property type="match status" value="1"/>
</dbReference>